<evidence type="ECO:0000256" key="1">
    <source>
        <dbReference type="SAM" id="MobiDB-lite"/>
    </source>
</evidence>
<evidence type="ECO:0000313" key="2">
    <source>
        <dbReference type="EMBL" id="MFC5191348.1"/>
    </source>
</evidence>
<gene>
    <name evidence="2" type="ORF">ACFPIK_06185</name>
</gene>
<sequence>MENDNLENLKSFLEEELFLIPEDLKKLEEELSGSGSGINLNGMPKAIVASPPSSSPPVRSETSELEKVKEEVKAEPIPLKGNFTKGILILHEESELSAEVMDMLVKMINACGHSMNEVGMVSSEVLENRSMEDFQALNAHVVLKFGRIKHPINAISAPPYEIYAEEETEYLFADALTSISEDKNLKRKLWSSLQVLFNLSTGTK</sequence>
<keyword evidence="3" id="KW-1185">Reference proteome</keyword>
<protein>
    <submittedName>
        <fullName evidence="2">Uncharacterized protein</fullName>
    </submittedName>
</protein>
<comment type="caution">
    <text evidence="2">The sequence shown here is derived from an EMBL/GenBank/DDBJ whole genome shotgun (WGS) entry which is preliminary data.</text>
</comment>
<dbReference type="Proteomes" id="UP001596163">
    <property type="component" value="Unassembled WGS sequence"/>
</dbReference>
<proteinExistence type="predicted"/>
<dbReference type="EMBL" id="JBHSKS010000003">
    <property type="protein sequence ID" value="MFC5191348.1"/>
    <property type="molecule type" value="Genomic_DNA"/>
</dbReference>
<feature type="region of interest" description="Disordered" evidence="1">
    <location>
        <begin position="32"/>
        <end position="64"/>
    </location>
</feature>
<name>A0ABW0BU29_9BACT</name>
<dbReference type="RefSeq" id="WP_377913301.1">
    <property type="nucleotide sequence ID" value="NZ_JBHSKS010000003.1"/>
</dbReference>
<reference evidence="3" key="1">
    <citation type="journal article" date="2019" name="Int. J. Syst. Evol. Microbiol.">
        <title>The Global Catalogue of Microorganisms (GCM) 10K type strain sequencing project: providing services to taxonomists for standard genome sequencing and annotation.</title>
        <authorList>
            <consortium name="The Broad Institute Genomics Platform"/>
            <consortium name="The Broad Institute Genome Sequencing Center for Infectious Disease"/>
            <person name="Wu L."/>
            <person name="Ma J."/>
        </authorList>
    </citation>
    <scope>NUCLEOTIDE SEQUENCE [LARGE SCALE GENOMIC DNA]</scope>
    <source>
        <strain evidence="3">CGMCC 1.7030</strain>
    </source>
</reference>
<evidence type="ECO:0000313" key="3">
    <source>
        <dbReference type="Proteomes" id="UP001596163"/>
    </source>
</evidence>
<organism evidence="2 3">
    <name type="scientific">Algoriphagus aquatilis</name>
    <dbReference type="NCBI Taxonomy" id="490186"/>
    <lineage>
        <taxon>Bacteria</taxon>
        <taxon>Pseudomonadati</taxon>
        <taxon>Bacteroidota</taxon>
        <taxon>Cytophagia</taxon>
        <taxon>Cytophagales</taxon>
        <taxon>Cyclobacteriaceae</taxon>
        <taxon>Algoriphagus</taxon>
    </lineage>
</organism>
<accession>A0ABW0BU29</accession>